<gene>
    <name evidence="2" type="ORF">SAMN05192553_102732</name>
</gene>
<reference evidence="3" key="1">
    <citation type="submission" date="2016-10" db="EMBL/GenBank/DDBJ databases">
        <authorList>
            <person name="Varghese N."/>
            <person name="Submissions S."/>
        </authorList>
    </citation>
    <scope>NUCLEOTIDE SEQUENCE [LARGE SCALE GENOMIC DNA]</scope>
    <source>
        <strain evidence="3">IBRC-M 10761</strain>
    </source>
</reference>
<dbReference type="Proteomes" id="UP000199403">
    <property type="component" value="Unassembled WGS sequence"/>
</dbReference>
<feature type="domain" description="ATPase AAA-type core" evidence="1">
    <location>
        <begin position="24"/>
        <end position="296"/>
    </location>
</feature>
<evidence type="ECO:0000313" key="2">
    <source>
        <dbReference type="EMBL" id="SEJ16808.1"/>
    </source>
</evidence>
<dbReference type="InterPro" id="IPR027417">
    <property type="entry name" value="P-loop_NTPase"/>
</dbReference>
<dbReference type="PANTHER" id="PTHR43581:SF4">
    <property type="entry name" value="ATP_GTP PHOSPHATASE"/>
    <property type="match status" value="1"/>
</dbReference>
<dbReference type="Pfam" id="PF13304">
    <property type="entry name" value="AAA_21"/>
    <property type="match status" value="1"/>
</dbReference>
<keyword evidence="3" id="KW-1185">Reference proteome</keyword>
<dbReference type="GO" id="GO:0016887">
    <property type="term" value="F:ATP hydrolysis activity"/>
    <property type="evidence" value="ECO:0007669"/>
    <property type="project" value="InterPro"/>
</dbReference>
<proteinExistence type="predicted"/>
<dbReference type="InterPro" id="IPR051396">
    <property type="entry name" value="Bact_Antivir_Def_Nuclease"/>
</dbReference>
<dbReference type="OrthoDB" id="9805802at2"/>
<dbReference type="RefSeq" id="WP_092172062.1">
    <property type="nucleotide sequence ID" value="NZ_FNZH01000002.1"/>
</dbReference>
<organism evidence="2 3">
    <name type="scientific">Cyclobacterium xiamenense</name>
    <dbReference type="NCBI Taxonomy" id="1297121"/>
    <lineage>
        <taxon>Bacteria</taxon>
        <taxon>Pseudomonadati</taxon>
        <taxon>Bacteroidota</taxon>
        <taxon>Cytophagia</taxon>
        <taxon>Cytophagales</taxon>
        <taxon>Cyclobacteriaceae</taxon>
        <taxon>Cyclobacterium</taxon>
    </lineage>
</organism>
<evidence type="ECO:0000313" key="3">
    <source>
        <dbReference type="Proteomes" id="UP000199403"/>
    </source>
</evidence>
<name>A0A1H6WIQ0_9BACT</name>
<dbReference type="InterPro" id="IPR003959">
    <property type="entry name" value="ATPase_AAA_core"/>
</dbReference>
<dbReference type="SUPFAM" id="SSF52540">
    <property type="entry name" value="P-loop containing nucleoside triphosphate hydrolases"/>
    <property type="match status" value="1"/>
</dbReference>
<sequence>MIKTLILNNYRCFDEHEIRFKKLSIVVGKNNAGKSTLIESLRLISLVTTRYENLVFRNPPAWTELPLNFRGVSPSLKGIEFSRDNLFHRYGNAPSKIEAIFKNDYKVILYIGNEGELHGVLFDKTGQIIQTKGQAREARFPVINILPQIGPLQTVEETLRADYILSNISSSLASRHFRNQLNQLNSRYQEFKRMAEDTWPGLRIVELSGRSQTTGSKLALLVQDDYFVAEVGWMGHGLQMWLQTIWFLARSHKNSTVILDEPDVYMHADLQRKLIRFLRNRFVQVIVATHSIEIMAEVEPEEVLVIDRQQKKSFYASNLPAVQSIIHNIGSIQNIELARLWNTKKFLIVEGKDISILKRFQNTLFPNSSEPFDSIPSMPCGGWGGWNYVVGSQMLLRNAGDTRISVFSLFDSDYHSSKEITKRQNDAVKHRINLKVWSKKEIENYLICDAAIYRIIRRNKSETKSITLQIVTDKIDEIVDSLKDDVIDSVSTVIHHENRSYTAGKAHSEARDEINPKWDKEKRNLVSGKKVIKRLSEWSNRTWNASLSTLSIAREMSMREIPPEISRVVKAIENNKEI</sequence>
<dbReference type="EMBL" id="FNZH01000002">
    <property type="protein sequence ID" value="SEJ16808.1"/>
    <property type="molecule type" value="Genomic_DNA"/>
</dbReference>
<accession>A0A1H6WIQ0</accession>
<dbReference type="PANTHER" id="PTHR43581">
    <property type="entry name" value="ATP/GTP PHOSPHATASE"/>
    <property type="match status" value="1"/>
</dbReference>
<dbReference type="CDD" id="cd00267">
    <property type="entry name" value="ABC_ATPase"/>
    <property type="match status" value="1"/>
</dbReference>
<dbReference type="GO" id="GO:0005524">
    <property type="term" value="F:ATP binding"/>
    <property type="evidence" value="ECO:0007669"/>
    <property type="project" value="InterPro"/>
</dbReference>
<dbReference type="STRING" id="1416801.SAMN05192553_102732"/>
<dbReference type="AlphaFoldDB" id="A0A1H6WIQ0"/>
<evidence type="ECO:0000259" key="1">
    <source>
        <dbReference type="Pfam" id="PF13304"/>
    </source>
</evidence>
<dbReference type="Gene3D" id="3.40.50.300">
    <property type="entry name" value="P-loop containing nucleotide triphosphate hydrolases"/>
    <property type="match status" value="1"/>
</dbReference>
<protein>
    <submittedName>
        <fullName evidence="2">AAA domain-containing protein, putative AbiEii toxin, Type IV TA system</fullName>
    </submittedName>
</protein>